<dbReference type="AlphaFoldDB" id="A0A7Y7M0Z4"/>
<dbReference type="SUPFAM" id="SSF88659">
    <property type="entry name" value="Sigma3 and sigma4 domains of RNA polymerase sigma factors"/>
    <property type="match status" value="1"/>
</dbReference>
<dbReference type="PANTHER" id="PTHR47756">
    <property type="entry name" value="BLL6612 PROTEIN-RELATED"/>
    <property type="match status" value="1"/>
</dbReference>
<dbReference type="Gene3D" id="1.10.1740.10">
    <property type="match status" value="1"/>
</dbReference>
<dbReference type="SUPFAM" id="SSF88946">
    <property type="entry name" value="Sigma2 domain of RNA polymerase sigma factors"/>
    <property type="match status" value="1"/>
</dbReference>
<reference evidence="2 3" key="1">
    <citation type="submission" date="2020-02" db="EMBL/GenBank/DDBJ databases">
        <title>Genome sequence of strain AETb3-4.</title>
        <authorList>
            <person name="Gao J."/>
            <person name="Zhang X."/>
        </authorList>
    </citation>
    <scope>NUCLEOTIDE SEQUENCE [LARGE SCALE GENOMIC DNA]</scope>
    <source>
        <strain evidence="2 3">AETb3-4</strain>
    </source>
</reference>
<dbReference type="InterPro" id="IPR046531">
    <property type="entry name" value="DUF6596"/>
</dbReference>
<protein>
    <submittedName>
        <fullName evidence="2">RNA polymerase subunit sigma-70</fullName>
    </submittedName>
</protein>
<dbReference type="GO" id="GO:0003700">
    <property type="term" value="F:DNA-binding transcription factor activity"/>
    <property type="evidence" value="ECO:0007669"/>
    <property type="project" value="InterPro"/>
</dbReference>
<comment type="caution">
    <text evidence="2">The sequence shown here is derived from an EMBL/GenBank/DDBJ whole genome shotgun (WGS) entry which is preliminary data.</text>
</comment>
<dbReference type="InterPro" id="IPR013325">
    <property type="entry name" value="RNA_pol_sigma_r2"/>
</dbReference>
<organism evidence="2 3">
    <name type="scientific">Arthrobacter wenxiniae</name>
    <dbReference type="NCBI Taxonomy" id="2713570"/>
    <lineage>
        <taxon>Bacteria</taxon>
        <taxon>Bacillati</taxon>
        <taxon>Actinomycetota</taxon>
        <taxon>Actinomycetes</taxon>
        <taxon>Micrococcales</taxon>
        <taxon>Micrococcaceae</taxon>
        <taxon>Arthrobacter</taxon>
    </lineage>
</organism>
<name>A0A7Y7M0Z4_9MICC</name>
<dbReference type="GO" id="GO:0006352">
    <property type="term" value="P:DNA-templated transcription initiation"/>
    <property type="evidence" value="ECO:0007669"/>
    <property type="project" value="InterPro"/>
</dbReference>
<dbReference type="Pfam" id="PF20239">
    <property type="entry name" value="DUF6596"/>
    <property type="match status" value="1"/>
</dbReference>
<gene>
    <name evidence="2" type="ORF">G6034_16790</name>
</gene>
<dbReference type="PANTHER" id="PTHR47756:SF2">
    <property type="entry name" value="BLL6612 PROTEIN"/>
    <property type="match status" value="1"/>
</dbReference>
<keyword evidence="3" id="KW-1185">Reference proteome</keyword>
<dbReference type="Proteomes" id="UP000543556">
    <property type="component" value="Unassembled WGS sequence"/>
</dbReference>
<dbReference type="EMBL" id="JAAMFM010000034">
    <property type="protein sequence ID" value="NVM96534.1"/>
    <property type="molecule type" value="Genomic_DNA"/>
</dbReference>
<feature type="domain" description="DUF6596" evidence="1">
    <location>
        <begin position="189"/>
        <end position="289"/>
    </location>
</feature>
<sequence>MTSPEARTAARQAAEHAARASYGRLVALLAASTGDLSLAEDALSAAFEQALVSWPTGGVPANPEGWLLAVARNRQRDTWKSASSRTTRPLEDAALGGGPAMAALDDLDLDAIGDKRLELLFTCAHPAIDASIRTPLMLQVVLGFDAARIAAAFAVPATAMAQRLVRAKKRIKTARIPFTVPGRTDMPGRLPAVLEAIYGCYALSFADAPDVPGGSDAEDLAGEALYLAVTLAALLRTEPEAWGLAALITLSQARAPARGGPFIPLEEQDTSLWDARLIAEGGAHLRRAAAGGAAGRFQMEAAIQAVHCDRARTGRTDCPALRTLYTALEAVAPSLGARVALAAVIGSTESPAAGLSALDALRDLREGEGPAGASAVESFQPYLATRAELLARDGRPSEAAAAFAAAAEAAPQPVVREYLWQRAAGQWPNSQGRDNGPAPLPLR</sequence>
<evidence type="ECO:0000313" key="2">
    <source>
        <dbReference type="EMBL" id="NVM96534.1"/>
    </source>
</evidence>
<dbReference type="InterPro" id="IPR013324">
    <property type="entry name" value="RNA_pol_sigma_r3/r4-like"/>
</dbReference>
<proteinExistence type="predicted"/>
<evidence type="ECO:0000313" key="3">
    <source>
        <dbReference type="Proteomes" id="UP000543556"/>
    </source>
</evidence>
<evidence type="ECO:0000259" key="1">
    <source>
        <dbReference type="Pfam" id="PF20239"/>
    </source>
</evidence>
<dbReference type="RefSeq" id="WP_176636256.1">
    <property type="nucleotide sequence ID" value="NZ_JAAMFM010000034.1"/>
</dbReference>
<accession>A0A7Y7M0Z4</accession>